<dbReference type="Proteomes" id="UP001196509">
    <property type="component" value="Unassembled WGS sequence"/>
</dbReference>
<keyword evidence="17" id="KW-1185">Reference proteome</keyword>
<evidence type="ECO:0000256" key="11">
    <source>
        <dbReference type="ARBA" id="ARBA00038408"/>
    </source>
</evidence>
<comment type="caution">
    <text evidence="16">The sequence shown here is derived from an EMBL/GenBank/DDBJ whole genome shotgun (WGS) entry which is preliminary data.</text>
</comment>
<evidence type="ECO:0000256" key="10">
    <source>
        <dbReference type="ARBA" id="ARBA00031484"/>
    </source>
</evidence>
<protein>
    <recommendedName>
        <fullName evidence="2">Parvulin-like PPIase</fullName>
    </recommendedName>
    <alternativeName>
        <fullName evidence="9">Peptidyl-prolyl cis-trans isomerase plp</fullName>
    </alternativeName>
    <alternativeName>
        <fullName evidence="12">Periplasmic chaperone PpiD</fullName>
    </alternativeName>
    <alternativeName>
        <fullName evidence="13">Periplasmic folding chaperone</fullName>
    </alternativeName>
    <alternativeName>
        <fullName evidence="10">Rotamase plp</fullName>
    </alternativeName>
</protein>
<evidence type="ECO:0000256" key="9">
    <source>
        <dbReference type="ARBA" id="ARBA00030642"/>
    </source>
</evidence>
<evidence type="ECO:0000313" key="16">
    <source>
        <dbReference type="EMBL" id="MBW8636914.1"/>
    </source>
</evidence>
<evidence type="ECO:0000256" key="12">
    <source>
        <dbReference type="ARBA" id="ARBA00040743"/>
    </source>
</evidence>
<feature type="transmembrane region" description="Helical" evidence="14">
    <location>
        <begin position="12"/>
        <end position="31"/>
    </location>
</feature>
<dbReference type="SUPFAM" id="SSF54534">
    <property type="entry name" value="FKBP-like"/>
    <property type="match status" value="1"/>
</dbReference>
<comment type="similarity">
    <text evidence="11">Belongs to the PpiD chaperone family.</text>
</comment>
<accession>A0AAE2ZJ41</accession>
<evidence type="ECO:0000256" key="3">
    <source>
        <dbReference type="ARBA" id="ARBA00022475"/>
    </source>
</evidence>
<keyword evidence="6 14" id="KW-1133">Transmembrane helix</keyword>
<dbReference type="AlphaFoldDB" id="A0AAE2ZJ41"/>
<dbReference type="Pfam" id="PF13145">
    <property type="entry name" value="Rotamase_2"/>
    <property type="match status" value="1"/>
</dbReference>
<reference evidence="16" key="1">
    <citation type="submission" date="2021-08" db="EMBL/GenBank/DDBJ databases">
        <title>Hoeflea bacterium WL0058 sp. nov., isolated from the sediment.</title>
        <authorList>
            <person name="Wang L."/>
            <person name="Zhang D."/>
        </authorList>
    </citation>
    <scope>NUCLEOTIDE SEQUENCE</scope>
    <source>
        <strain evidence="16">WL0058</strain>
    </source>
</reference>
<dbReference type="Gene3D" id="3.10.50.40">
    <property type="match status" value="1"/>
</dbReference>
<evidence type="ECO:0000256" key="5">
    <source>
        <dbReference type="ARBA" id="ARBA00022692"/>
    </source>
</evidence>
<keyword evidence="7 14" id="KW-0472">Membrane</keyword>
<dbReference type="Pfam" id="PF13624">
    <property type="entry name" value="SurA_N_3"/>
    <property type="match status" value="1"/>
</dbReference>
<keyword evidence="4" id="KW-0997">Cell inner membrane</keyword>
<dbReference type="InterPro" id="IPR052029">
    <property type="entry name" value="PpiD_chaperone"/>
</dbReference>
<dbReference type="RefSeq" id="WP_220227557.1">
    <property type="nucleotide sequence ID" value="NZ_JAICBX010000001.1"/>
</dbReference>
<evidence type="ECO:0000256" key="2">
    <source>
        <dbReference type="ARBA" id="ARBA00018370"/>
    </source>
</evidence>
<dbReference type="InterPro" id="IPR027304">
    <property type="entry name" value="Trigger_fact/SurA_dom_sf"/>
</dbReference>
<sequence>MLDTLRRAAQSWLAKLLLIVLVLSFGVWGISGTMFQGAGNSVVTVGDTRVTQNEFLLAYNRQVSLISQQLQRYISREQARSMGVEAQTLSIVATSAALDEQSRRMNLGLSEDRLAGIIRDDPAFQGINGRFDEATFDAVLRNSGFTPESFITSQQNAAIRTQIVDAIADGYEAPAALLEAFNRFQNEKRTVDYLFLDRTLIGDIADPTDEEASKYFEENKSRYRAPEYRKISYVTLTAVDISDPAAVAENLVRDEYERTKDRYTTPEERTIEQLNFASREDAEAAASELEQGKSFDELLSEQGKTADDVNLGTFSKAAVPDQLIADAAFSIESQGGASGVIEGAFGPVILRVTSITPGATKSFEEVEPEIRQEMALVDAGNILLDVHDAYEDARAAGDTLVEAATKQQLTPVTIDAVDRTGRDPSGQMINDLPERATLLQEAFEADINIDSPPISIGSDGFLWYEVNDITPSRDRTLDEVRDQVVADWKNQQTDAELAKLGEELRKRLSDGEDLNAIGAEYGLTPDTKYDIGRNDQDALFGADALNAAFSGPQGHVALASDPDNTARILLKVQSVTTPSPAEDVQLPPAAVSAISDSISNDILGQAVRMMQEEFGVTVNARLADLTLSQSY</sequence>
<evidence type="ECO:0000256" key="7">
    <source>
        <dbReference type="ARBA" id="ARBA00023136"/>
    </source>
</evidence>
<evidence type="ECO:0000313" key="17">
    <source>
        <dbReference type="Proteomes" id="UP001196509"/>
    </source>
</evidence>
<keyword evidence="3" id="KW-1003">Cell membrane</keyword>
<feature type="domain" description="PpiC" evidence="15">
    <location>
        <begin position="252"/>
        <end position="368"/>
    </location>
</feature>
<name>A0AAE2ZJ41_9HYPH</name>
<proteinExistence type="inferred from homology"/>
<dbReference type="SUPFAM" id="SSF109998">
    <property type="entry name" value="Triger factor/SurA peptide-binding domain-like"/>
    <property type="match status" value="1"/>
</dbReference>
<evidence type="ECO:0000256" key="8">
    <source>
        <dbReference type="ARBA" id="ARBA00023186"/>
    </source>
</evidence>
<keyword evidence="8" id="KW-0143">Chaperone</keyword>
<evidence type="ECO:0000256" key="4">
    <source>
        <dbReference type="ARBA" id="ARBA00022519"/>
    </source>
</evidence>
<evidence type="ECO:0000256" key="1">
    <source>
        <dbReference type="ARBA" id="ARBA00004382"/>
    </source>
</evidence>
<dbReference type="EMBL" id="JAICBX010000001">
    <property type="protein sequence ID" value="MBW8636914.1"/>
    <property type="molecule type" value="Genomic_DNA"/>
</dbReference>
<dbReference type="InterPro" id="IPR000297">
    <property type="entry name" value="PPIase_PpiC"/>
</dbReference>
<evidence type="ECO:0000259" key="15">
    <source>
        <dbReference type="Pfam" id="PF13145"/>
    </source>
</evidence>
<comment type="subcellular location">
    <subcellularLocation>
        <location evidence="1">Cell inner membrane</location>
        <topology evidence="1">Single-pass type II membrane protein</topology>
        <orientation evidence="1">Periplasmic side</orientation>
    </subcellularLocation>
</comment>
<dbReference type="GO" id="GO:0005886">
    <property type="term" value="C:plasma membrane"/>
    <property type="evidence" value="ECO:0007669"/>
    <property type="project" value="UniProtKB-SubCell"/>
</dbReference>
<dbReference type="GO" id="GO:0003755">
    <property type="term" value="F:peptidyl-prolyl cis-trans isomerase activity"/>
    <property type="evidence" value="ECO:0007669"/>
    <property type="project" value="InterPro"/>
</dbReference>
<dbReference type="PANTHER" id="PTHR47529:SF1">
    <property type="entry name" value="PERIPLASMIC CHAPERONE PPID"/>
    <property type="match status" value="1"/>
</dbReference>
<organism evidence="16 17">
    <name type="scientific">Flavimaribacter sediminis</name>
    <dbReference type="NCBI Taxonomy" id="2865987"/>
    <lineage>
        <taxon>Bacteria</taxon>
        <taxon>Pseudomonadati</taxon>
        <taxon>Pseudomonadota</taxon>
        <taxon>Alphaproteobacteria</taxon>
        <taxon>Hyphomicrobiales</taxon>
        <taxon>Rhizobiaceae</taxon>
        <taxon>Flavimaribacter</taxon>
    </lineage>
</organism>
<keyword evidence="5 14" id="KW-0812">Transmembrane</keyword>
<evidence type="ECO:0000256" key="6">
    <source>
        <dbReference type="ARBA" id="ARBA00022989"/>
    </source>
</evidence>
<evidence type="ECO:0000256" key="13">
    <source>
        <dbReference type="ARBA" id="ARBA00042775"/>
    </source>
</evidence>
<gene>
    <name evidence="16" type="ORF">K1W69_06915</name>
</gene>
<evidence type="ECO:0000256" key="14">
    <source>
        <dbReference type="SAM" id="Phobius"/>
    </source>
</evidence>
<dbReference type="InterPro" id="IPR046357">
    <property type="entry name" value="PPIase_dom_sf"/>
</dbReference>
<dbReference type="PANTHER" id="PTHR47529">
    <property type="entry name" value="PEPTIDYL-PROLYL CIS-TRANS ISOMERASE D"/>
    <property type="match status" value="1"/>
</dbReference>